<proteinExistence type="predicted"/>
<gene>
    <name evidence="2" type="ORF">HYW89_02730</name>
</gene>
<evidence type="ECO:0000313" key="2">
    <source>
        <dbReference type="EMBL" id="QQG44905.1"/>
    </source>
</evidence>
<reference evidence="2 3" key="1">
    <citation type="submission" date="2020-07" db="EMBL/GenBank/DDBJ databases">
        <title>Huge and variable diversity of episymbiotic CPR bacteria and DPANN archaea in groundwater ecosystems.</title>
        <authorList>
            <person name="He C.Y."/>
            <person name="Keren R."/>
            <person name="Whittaker M."/>
            <person name="Farag I.F."/>
            <person name="Doudna J."/>
            <person name="Cate J.H.D."/>
            <person name="Banfield J.F."/>
        </authorList>
    </citation>
    <scope>NUCLEOTIDE SEQUENCE [LARGE SCALE GENOMIC DNA]</scope>
    <source>
        <strain evidence="2">NC_groundwater_541_Ag_S-0.1um_46_50</strain>
    </source>
</reference>
<protein>
    <submittedName>
        <fullName evidence="2">Uncharacterized protein</fullName>
    </submittedName>
</protein>
<name>A0A7T5UQB4_9BACT</name>
<evidence type="ECO:0000313" key="3">
    <source>
        <dbReference type="Proteomes" id="UP000595618"/>
    </source>
</evidence>
<dbReference type="EMBL" id="CP066690">
    <property type="protein sequence ID" value="QQG44905.1"/>
    <property type="molecule type" value="Genomic_DNA"/>
</dbReference>
<organism evidence="2 3">
    <name type="scientific">Candidatus Sungiibacteriota bacterium</name>
    <dbReference type="NCBI Taxonomy" id="2750080"/>
    <lineage>
        <taxon>Bacteria</taxon>
        <taxon>Candidatus Sungiibacteriota</taxon>
    </lineage>
</organism>
<dbReference type="Proteomes" id="UP000595618">
    <property type="component" value="Chromosome"/>
</dbReference>
<accession>A0A7T5UQB4</accession>
<evidence type="ECO:0000256" key="1">
    <source>
        <dbReference type="SAM" id="MobiDB-lite"/>
    </source>
</evidence>
<feature type="region of interest" description="Disordered" evidence="1">
    <location>
        <begin position="1"/>
        <end position="36"/>
    </location>
</feature>
<sequence>MTTARQMREVSDRVLERRVEEDKREEKKRREEKDRKNAELRKLLEPEVESSYRGALAKIREAANRGERSCELRWSCGLYAGTPEVNAVCAVMVAERLRKDGFVATVKQQCGSDEGGVEIVQNASDCEIVLSITF</sequence>
<dbReference type="AlphaFoldDB" id="A0A7T5UQB4"/>